<dbReference type="EMBL" id="MFZF01000022">
    <property type="protein sequence ID" value="OGK15965.1"/>
    <property type="molecule type" value="Genomic_DNA"/>
</dbReference>
<dbReference type="AlphaFoldDB" id="A0A1F7GB07"/>
<gene>
    <name evidence="3" type="ORF">A2690_00735</name>
</gene>
<dbReference type="Pfam" id="PF02604">
    <property type="entry name" value="PhdYeFM_antitox"/>
    <property type="match status" value="1"/>
</dbReference>
<comment type="caution">
    <text evidence="3">The sequence shown here is derived from an EMBL/GenBank/DDBJ whole genome shotgun (WGS) entry which is preliminary data.</text>
</comment>
<dbReference type="InterPro" id="IPR006442">
    <property type="entry name" value="Antitoxin_Phd/YefM"/>
</dbReference>
<sequence>MTSTVTATQAREQFADIINRVVYRGEQFIIEKKGKPVARIVMIEEKQKETITKNEPDQGLMLLKKLSQYNAKGLPKDLAQNHDKYAWGGE</sequence>
<protein>
    <recommendedName>
        <fullName evidence="2">Antitoxin</fullName>
    </recommendedName>
</protein>
<evidence type="ECO:0000256" key="1">
    <source>
        <dbReference type="ARBA" id="ARBA00009981"/>
    </source>
</evidence>
<dbReference type="InterPro" id="IPR036165">
    <property type="entry name" value="YefM-like_sf"/>
</dbReference>
<accession>A0A1F7GB07</accession>
<organism evidence="3 4">
    <name type="scientific">Candidatus Roizmanbacteria bacterium RIFCSPHIGHO2_01_FULL_39_12b</name>
    <dbReference type="NCBI Taxonomy" id="1802030"/>
    <lineage>
        <taxon>Bacteria</taxon>
        <taxon>Candidatus Roizmaniibacteriota</taxon>
    </lineage>
</organism>
<proteinExistence type="inferred from homology"/>
<comment type="similarity">
    <text evidence="1 2">Belongs to the phD/YefM antitoxin family.</text>
</comment>
<dbReference type="NCBIfam" id="TIGR01552">
    <property type="entry name" value="phd_fam"/>
    <property type="match status" value="1"/>
</dbReference>
<evidence type="ECO:0000313" key="3">
    <source>
        <dbReference type="EMBL" id="OGK15965.1"/>
    </source>
</evidence>
<dbReference type="Proteomes" id="UP000178372">
    <property type="component" value="Unassembled WGS sequence"/>
</dbReference>
<dbReference type="SUPFAM" id="SSF143120">
    <property type="entry name" value="YefM-like"/>
    <property type="match status" value="1"/>
</dbReference>
<evidence type="ECO:0000256" key="2">
    <source>
        <dbReference type="RuleBase" id="RU362080"/>
    </source>
</evidence>
<dbReference type="Gene3D" id="3.40.1620.10">
    <property type="entry name" value="YefM-like domain"/>
    <property type="match status" value="1"/>
</dbReference>
<comment type="function">
    <text evidence="2">Antitoxin component of a type II toxin-antitoxin (TA) system.</text>
</comment>
<evidence type="ECO:0000313" key="4">
    <source>
        <dbReference type="Proteomes" id="UP000178372"/>
    </source>
</evidence>
<name>A0A1F7GB07_9BACT</name>
<reference evidence="3 4" key="1">
    <citation type="journal article" date="2016" name="Nat. Commun.">
        <title>Thousands of microbial genomes shed light on interconnected biogeochemical processes in an aquifer system.</title>
        <authorList>
            <person name="Anantharaman K."/>
            <person name="Brown C.T."/>
            <person name="Hug L.A."/>
            <person name="Sharon I."/>
            <person name="Castelle C.J."/>
            <person name="Probst A.J."/>
            <person name="Thomas B.C."/>
            <person name="Singh A."/>
            <person name="Wilkins M.J."/>
            <person name="Karaoz U."/>
            <person name="Brodie E.L."/>
            <person name="Williams K.H."/>
            <person name="Hubbard S.S."/>
            <person name="Banfield J.F."/>
        </authorList>
    </citation>
    <scope>NUCLEOTIDE SEQUENCE [LARGE SCALE GENOMIC DNA]</scope>
</reference>